<name>A0ABT7UKF5_9FIRM</name>
<dbReference type="Gene3D" id="3.40.1550.20">
    <property type="entry name" value="Transcriptional regulator MraZ domain"/>
    <property type="match status" value="1"/>
</dbReference>
<dbReference type="CDD" id="cd16320">
    <property type="entry name" value="MraZ_N"/>
    <property type="match status" value="1"/>
</dbReference>
<comment type="subcellular location">
    <subcellularLocation>
        <location evidence="7">Cytoplasm</location>
        <location evidence="7">Nucleoid</location>
    </subcellularLocation>
</comment>
<reference evidence="10" key="1">
    <citation type="submission" date="2023-06" db="EMBL/GenBank/DDBJ databases">
        <title>Identification and characterization of horizontal gene transfer across gut microbiota members of farm animals based on homology search.</title>
        <authorList>
            <person name="Zeman M."/>
            <person name="Kubasova T."/>
            <person name="Jahodarova E."/>
            <person name="Nykrynova M."/>
            <person name="Rychlik I."/>
        </authorList>
    </citation>
    <scope>NUCLEOTIDE SEQUENCE [LARGE SCALE GENOMIC DNA]</scope>
    <source>
        <strain evidence="10">ET341</strain>
    </source>
</reference>
<comment type="caution">
    <text evidence="9">The sequence shown here is derived from an EMBL/GenBank/DDBJ whole genome shotgun (WGS) entry which is preliminary data.</text>
</comment>
<dbReference type="PANTHER" id="PTHR34701">
    <property type="entry name" value="TRANSCRIPTIONAL REGULATOR MRAZ"/>
    <property type="match status" value="1"/>
</dbReference>
<evidence type="ECO:0000256" key="2">
    <source>
        <dbReference type="ARBA" id="ARBA00022490"/>
    </source>
</evidence>
<evidence type="ECO:0000313" key="9">
    <source>
        <dbReference type="EMBL" id="MDM8196442.1"/>
    </source>
</evidence>
<dbReference type="InterPro" id="IPR007159">
    <property type="entry name" value="SpoVT-AbrB_dom"/>
</dbReference>
<proteinExistence type="inferred from homology"/>
<accession>A0ABT7UKF5</accession>
<dbReference type="InterPro" id="IPR020603">
    <property type="entry name" value="MraZ_dom"/>
</dbReference>
<evidence type="ECO:0000256" key="5">
    <source>
        <dbReference type="ARBA" id="ARBA00023125"/>
    </source>
</evidence>
<dbReference type="InterPro" id="IPR035642">
    <property type="entry name" value="MraZ_N"/>
</dbReference>
<gene>
    <name evidence="7 9" type="primary">mraZ</name>
    <name evidence="9" type="ORF">QUV98_08965</name>
</gene>
<dbReference type="EMBL" id="JAUDCK010000035">
    <property type="protein sequence ID" value="MDM8196442.1"/>
    <property type="molecule type" value="Genomic_DNA"/>
</dbReference>
<organism evidence="9 10">
    <name type="scientific">Massilimicrobiota timonensis</name>
    <dbReference type="NCBI Taxonomy" id="1776392"/>
    <lineage>
        <taxon>Bacteria</taxon>
        <taxon>Bacillati</taxon>
        <taxon>Bacillota</taxon>
        <taxon>Erysipelotrichia</taxon>
        <taxon>Erysipelotrichales</taxon>
        <taxon>Erysipelotrichaceae</taxon>
        <taxon>Massilimicrobiota</taxon>
    </lineage>
</organism>
<dbReference type="RefSeq" id="WP_087936390.1">
    <property type="nucleotide sequence ID" value="NZ_JAUDCK010000035.1"/>
</dbReference>
<dbReference type="InterPro" id="IPR035644">
    <property type="entry name" value="MraZ_C"/>
</dbReference>
<evidence type="ECO:0000259" key="8">
    <source>
        <dbReference type="PROSITE" id="PS51740"/>
    </source>
</evidence>
<keyword evidence="10" id="KW-1185">Reference proteome</keyword>
<evidence type="ECO:0000256" key="7">
    <source>
        <dbReference type="HAMAP-Rule" id="MF_01008"/>
    </source>
</evidence>
<comment type="subunit">
    <text evidence="7">Forms oligomers.</text>
</comment>
<keyword evidence="5 7" id="KW-0238">DNA-binding</keyword>
<evidence type="ECO:0000256" key="4">
    <source>
        <dbReference type="ARBA" id="ARBA00023015"/>
    </source>
</evidence>
<dbReference type="InterPro" id="IPR038619">
    <property type="entry name" value="MraZ_sf"/>
</dbReference>
<evidence type="ECO:0000313" key="10">
    <source>
        <dbReference type="Proteomes" id="UP001529275"/>
    </source>
</evidence>
<keyword evidence="3" id="KW-0677">Repeat</keyword>
<evidence type="ECO:0000256" key="3">
    <source>
        <dbReference type="ARBA" id="ARBA00022737"/>
    </source>
</evidence>
<dbReference type="NCBIfam" id="TIGR00242">
    <property type="entry name" value="division/cell wall cluster transcriptional repressor MraZ"/>
    <property type="match status" value="1"/>
</dbReference>
<dbReference type="Pfam" id="PF02381">
    <property type="entry name" value="MraZ"/>
    <property type="match status" value="2"/>
</dbReference>
<evidence type="ECO:0000256" key="1">
    <source>
        <dbReference type="ARBA" id="ARBA00013860"/>
    </source>
</evidence>
<sequence length="142" mass="16581">MFIGEYRHNIDTKGRLSIPAKMRLECGEKVYVTRGNEGCLAIYTVEGWENYYQSLMTLPKRKAEVRTFIRLVTSRATDCEFDKLGRINIPLVLRKEGNLEKECVIVGAGDHIELWNSETWDHFYDDNMDHFDEISENIDDLD</sequence>
<dbReference type="InterPro" id="IPR003444">
    <property type="entry name" value="MraZ"/>
</dbReference>
<keyword evidence="6 7" id="KW-0804">Transcription</keyword>
<dbReference type="SUPFAM" id="SSF89447">
    <property type="entry name" value="AbrB/MazE/MraZ-like"/>
    <property type="match status" value="1"/>
</dbReference>
<feature type="domain" description="SpoVT-AbrB" evidence="8">
    <location>
        <begin position="5"/>
        <end position="47"/>
    </location>
</feature>
<dbReference type="PROSITE" id="PS51740">
    <property type="entry name" value="SPOVT_ABRB"/>
    <property type="match status" value="2"/>
</dbReference>
<dbReference type="PANTHER" id="PTHR34701:SF1">
    <property type="entry name" value="TRANSCRIPTIONAL REGULATOR MRAZ"/>
    <property type="match status" value="1"/>
</dbReference>
<dbReference type="HAMAP" id="MF_01008">
    <property type="entry name" value="MraZ"/>
    <property type="match status" value="1"/>
</dbReference>
<evidence type="ECO:0000256" key="6">
    <source>
        <dbReference type="ARBA" id="ARBA00023163"/>
    </source>
</evidence>
<feature type="domain" description="SpoVT-AbrB" evidence="8">
    <location>
        <begin position="76"/>
        <end position="119"/>
    </location>
</feature>
<dbReference type="CDD" id="cd16321">
    <property type="entry name" value="MraZ_C"/>
    <property type="match status" value="1"/>
</dbReference>
<protein>
    <recommendedName>
        <fullName evidence="1 7">Transcriptional regulator MraZ</fullName>
    </recommendedName>
</protein>
<dbReference type="Proteomes" id="UP001529275">
    <property type="component" value="Unassembled WGS sequence"/>
</dbReference>
<comment type="similarity">
    <text evidence="7">Belongs to the MraZ family.</text>
</comment>
<dbReference type="InterPro" id="IPR037914">
    <property type="entry name" value="SpoVT-AbrB_sf"/>
</dbReference>
<keyword evidence="4 7" id="KW-0805">Transcription regulation</keyword>
<keyword evidence="2 7" id="KW-0963">Cytoplasm</keyword>